<dbReference type="InterPro" id="IPR016197">
    <property type="entry name" value="Chromo-like_dom_sf"/>
</dbReference>
<dbReference type="PANTHER" id="PTHR46148">
    <property type="entry name" value="CHROMO DOMAIN-CONTAINING PROTEIN"/>
    <property type="match status" value="1"/>
</dbReference>
<evidence type="ECO:0000256" key="1">
    <source>
        <dbReference type="SAM" id="Phobius"/>
    </source>
</evidence>
<accession>A0ABQ7U948</accession>
<feature type="domain" description="Tf2-1-like SH3-like" evidence="3">
    <location>
        <begin position="69"/>
        <end position="134"/>
    </location>
</feature>
<keyword evidence="5" id="KW-1185">Reference proteome</keyword>
<reference evidence="4 5" key="1">
    <citation type="journal article" date="2021" name="bioRxiv">
        <title>Chromosome-scale and haplotype-resolved genome assembly of a tetraploid potato cultivar.</title>
        <authorList>
            <person name="Sun H."/>
            <person name="Jiao W.-B."/>
            <person name="Krause K."/>
            <person name="Campoy J.A."/>
            <person name="Goel M."/>
            <person name="Folz-Donahue K."/>
            <person name="Kukat C."/>
            <person name="Huettel B."/>
            <person name="Schneeberger K."/>
        </authorList>
    </citation>
    <scope>NUCLEOTIDE SEQUENCE [LARGE SCALE GENOMIC DNA]</scope>
    <source>
        <strain evidence="4">SolTubOtavaFocal</strain>
        <tissue evidence="4">Leaves</tissue>
    </source>
</reference>
<proteinExistence type="predicted"/>
<dbReference type="Pfam" id="PF24626">
    <property type="entry name" value="SH3_Tf2-1"/>
    <property type="match status" value="1"/>
</dbReference>
<feature type="domain" description="Retrotransposon gag" evidence="2">
    <location>
        <begin position="338"/>
        <end position="401"/>
    </location>
</feature>
<feature type="transmembrane region" description="Helical" evidence="1">
    <location>
        <begin position="321"/>
        <end position="341"/>
    </location>
</feature>
<keyword evidence="1" id="KW-1133">Transmembrane helix</keyword>
<keyword evidence="1" id="KW-0812">Transmembrane</keyword>
<dbReference type="Proteomes" id="UP000826656">
    <property type="component" value="Unassembled WGS sequence"/>
</dbReference>
<name>A0ABQ7U948_SOLTU</name>
<evidence type="ECO:0000259" key="2">
    <source>
        <dbReference type="Pfam" id="PF03732"/>
    </source>
</evidence>
<dbReference type="Pfam" id="PF03732">
    <property type="entry name" value="Retrotrans_gag"/>
    <property type="match status" value="1"/>
</dbReference>
<evidence type="ECO:0000313" key="4">
    <source>
        <dbReference type="EMBL" id="KAH0743385.1"/>
    </source>
</evidence>
<sequence>MSPFEALYVRGCRSPIGWFEAGDVKSLGVDLMKDAKDKVKSIQAKLLAAQSRQKKYVDHKVRDMVFQTGENVLLKVSPMKGVKRFGKKGKLRPRYIGPFEVLECVGLVAYRLTLPPNLSGVHPVFHVSLLKRYHGDVDYIIKWDSIVLDKDLQYEEEPIAIIDRDVRKLRTKEIKYVKVQWKHRPVEEATWETKRDMRDKYSQLFVDSVFGFFQPCPYLDEIGVFELSVSHNPLWRWVLPLWRGRYSRVTTAVAMRGMGGIEARLKKFPVTFCIRHRRVMMRLSLLSITYGIGCHVLAYGIGYHISLLGLSCSSGSPTGELVWVPITTVWVVTGLCTINTWEQFQIQFKKVFYPNNVIYEVKHKFKKLKQTCSIRVYVNEFTAITIQILNLKDEDVLFHFMDRIKN</sequence>
<protein>
    <recommendedName>
        <fullName evidence="6">Chromo domain-containing protein</fullName>
    </recommendedName>
</protein>
<keyword evidence="1" id="KW-0472">Membrane</keyword>
<evidence type="ECO:0000313" key="5">
    <source>
        <dbReference type="Proteomes" id="UP000826656"/>
    </source>
</evidence>
<dbReference type="EMBL" id="JAIVGD010000023">
    <property type="protein sequence ID" value="KAH0743385.1"/>
    <property type="molecule type" value="Genomic_DNA"/>
</dbReference>
<organism evidence="4 5">
    <name type="scientific">Solanum tuberosum</name>
    <name type="common">Potato</name>
    <dbReference type="NCBI Taxonomy" id="4113"/>
    <lineage>
        <taxon>Eukaryota</taxon>
        <taxon>Viridiplantae</taxon>
        <taxon>Streptophyta</taxon>
        <taxon>Embryophyta</taxon>
        <taxon>Tracheophyta</taxon>
        <taxon>Spermatophyta</taxon>
        <taxon>Magnoliopsida</taxon>
        <taxon>eudicotyledons</taxon>
        <taxon>Gunneridae</taxon>
        <taxon>Pentapetalae</taxon>
        <taxon>asterids</taxon>
        <taxon>lamiids</taxon>
        <taxon>Solanales</taxon>
        <taxon>Solanaceae</taxon>
        <taxon>Solanoideae</taxon>
        <taxon>Solaneae</taxon>
        <taxon>Solanum</taxon>
    </lineage>
</organism>
<dbReference type="InterPro" id="IPR005162">
    <property type="entry name" value="Retrotrans_gag_dom"/>
</dbReference>
<dbReference type="InterPro" id="IPR056924">
    <property type="entry name" value="SH3_Tf2-1"/>
</dbReference>
<feature type="transmembrane region" description="Helical" evidence="1">
    <location>
        <begin position="283"/>
        <end position="301"/>
    </location>
</feature>
<dbReference type="PANTHER" id="PTHR46148:SF60">
    <property type="entry name" value="CHROMO DOMAIN-CONTAINING PROTEIN"/>
    <property type="match status" value="1"/>
</dbReference>
<dbReference type="SUPFAM" id="SSF54160">
    <property type="entry name" value="Chromo domain-like"/>
    <property type="match status" value="1"/>
</dbReference>
<gene>
    <name evidence="4" type="ORF">KY290_031378</name>
</gene>
<evidence type="ECO:0008006" key="6">
    <source>
        <dbReference type="Google" id="ProtNLM"/>
    </source>
</evidence>
<comment type="caution">
    <text evidence="4">The sequence shown here is derived from an EMBL/GenBank/DDBJ whole genome shotgun (WGS) entry which is preliminary data.</text>
</comment>
<evidence type="ECO:0000259" key="3">
    <source>
        <dbReference type="Pfam" id="PF24626"/>
    </source>
</evidence>